<keyword evidence="7" id="KW-0234">DNA repair</keyword>
<keyword evidence="10" id="KW-1185">Reference proteome</keyword>
<evidence type="ECO:0000256" key="3">
    <source>
        <dbReference type="ARBA" id="ARBA00022723"/>
    </source>
</evidence>
<evidence type="ECO:0000313" key="10">
    <source>
        <dbReference type="Proteomes" id="UP001196301"/>
    </source>
</evidence>
<evidence type="ECO:0000313" key="9">
    <source>
        <dbReference type="EMBL" id="MBU5335193.1"/>
    </source>
</evidence>
<comment type="cofactor">
    <cofactor evidence="1">
        <name>Mg(2+)</name>
        <dbReference type="ChEBI" id="CHEBI:18420"/>
    </cofactor>
</comment>
<reference evidence="9 10" key="1">
    <citation type="submission" date="2021-06" db="EMBL/GenBank/DDBJ databases">
        <authorList>
            <person name="Sun Q."/>
            <person name="Li D."/>
        </authorList>
    </citation>
    <scope>NUCLEOTIDE SEQUENCE [LARGE SCALE GENOMIC DNA]</scope>
    <source>
        <strain evidence="9 10">N19</strain>
    </source>
</reference>
<name>A0ABS6DUS1_9FIRM</name>
<organism evidence="9 10">
    <name type="scientific">Intestinibacter bartlettii</name>
    <dbReference type="NCBI Taxonomy" id="261299"/>
    <lineage>
        <taxon>Bacteria</taxon>
        <taxon>Bacillati</taxon>
        <taxon>Bacillota</taxon>
        <taxon>Clostridia</taxon>
        <taxon>Peptostreptococcales</taxon>
        <taxon>Peptostreptococcaceae</taxon>
        <taxon>Intestinibacter</taxon>
    </lineage>
</organism>
<dbReference type="Proteomes" id="UP001196301">
    <property type="component" value="Unassembled WGS sequence"/>
</dbReference>
<dbReference type="EMBL" id="JAHLOQ010000003">
    <property type="protein sequence ID" value="MBU5335193.1"/>
    <property type="molecule type" value="Genomic_DNA"/>
</dbReference>
<sequence length="142" mass="16166">MVSYLWRWLMNKKLVEVVAAVIENEKGEILCALRSPIMTLPNMWEFPGGKVEEGESLYTAIEREIKEELKCSVKATEIIGENTHEYENIIVNLTALKCVLVEGKPVADEHSKLIYLKKENLESLLWAPADIPLVQKVINSKK</sequence>
<protein>
    <submittedName>
        <fullName evidence="9">(Deoxy)nucleoside triphosphate pyrophosphohydrolase</fullName>
    </submittedName>
</protein>
<evidence type="ECO:0000256" key="4">
    <source>
        <dbReference type="ARBA" id="ARBA00022763"/>
    </source>
</evidence>
<keyword evidence="4" id="KW-0227">DNA damage</keyword>
<evidence type="ECO:0000256" key="7">
    <source>
        <dbReference type="ARBA" id="ARBA00023204"/>
    </source>
</evidence>
<evidence type="ECO:0000256" key="5">
    <source>
        <dbReference type="ARBA" id="ARBA00022801"/>
    </source>
</evidence>
<accession>A0ABS6DUS1</accession>
<dbReference type="CDD" id="cd03425">
    <property type="entry name" value="NUDIX_MutT_NudA_like"/>
    <property type="match status" value="1"/>
</dbReference>
<keyword evidence="3" id="KW-0479">Metal-binding</keyword>
<proteinExistence type="inferred from homology"/>
<evidence type="ECO:0000256" key="2">
    <source>
        <dbReference type="ARBA" id="ARBA00005582"/>
    </source>
</evidence>
<dbReference type="InterPro" id="IPR047127">
    <property type="entry name" value="MutT-like"/>
</dbReference>
<feature type="domain" description="Nudix hydrolase" evidence="8">
    <location>
        <begin position="13"/>
        <end position="139"/>
    </location>
</feature>
<comment type="similarity">
    <text evidence="2">Belongs to the Nudix hydrolase family.</text>
</comment>
<evidence type="ECO:0000259" key="8">
    <source>
        <dbReference type="PROSITE" id="PS51462"/>
    </source>
</evidence>
<dbReference type="PANTHER" id="PTHR47707:SF1">
    <property type="entry name" value="NUDIX HYDROLASE FAMILY PROTEIN"/>
    <property type="match status" value="1"/>
</dbReference>
<dbReference type="Pfam" id="PF00293">
    <property type="entry name" value="NUDIX"/>
    <property type="match status" value="1"/>
</dbReference>
<gene>
    <name evidence="9" type="ORF">KQI20_01950</name>
</gene>
<dbReference type="PROSITE" id="PS51462">
    <property type="entry name" value="NUDIX"/>
    <property type="match status" value="1"/>
</dbReference>
<dbReference type="InterPro" id="IPR000086">
    <property type="entry name" value="NUDIX_hydrolase_dom"/>
</dbReference>
<dbReference type="PANTHER" id="PTHR47707">
    <property type="entry name" value="8-OXO-DGTP DIPHOSPHATASE"/>
    <property type="match status" value="1"/>
</dbReference>
<evidence type="ECO:0000256" key="6">
    <source>
        <dbReference type="ARBA" id="ARBA00022842"/>
    </source>
</evidence>
<comment type="caution">
    <text evidence="9">The sequence shown here is derived from an EMBL/GenBank/DDBJ whole genome shotgun (WGS) entry which is preliminary data.</text>
</comment>
<keyword evidence="5" id="KW-0378">Hydrolase</keyword>
<evidence type="ECO:0000256" key="1">
    <source>
        <dbReference type="ARBA" id="ARBA00001946"/>
    </source>
</evidence>
<keyword evidence="6" id="KW-0460">Magnesium</keyword>